<comment type="caution">
    <text evidence="1">The sequence shown here is derived from an EMBL/GenBank/DDBJ whole genome shotgun (WGS) entry which is preliminary data.</text>
</comment>
<dbReference type="AlphaFoldDB" id="A0AAE1FCG9"/>
<dbReference type="Proteomes" id="UP001286313">
    <property type="component" value="Unassembled WGS sequence"/>
</dbReference>
<keyword evidence="2" id="KW-1185">Reference proteome</keyword>
<protein>
    <submittedName>
        <fullName evidence="1">Uncharacterized protein</fullName>
    </submittedName>
</protein>
<accession>A0AAE1FCG9</accession>
<reference evidence="1" key="1">
    <citation type="submission" date="2023-10" db="EMBL/GenBank/DDBJ databases">
        <title>Genome assemblies of two species of porcelain crab, Petrolisthes cinctipes and Petrolisthes manimaculis (Anomura: Porcellanidae).</title>
        <authorList>
            <person name="Angst P."/>
        </authorList>
    </citation>
    <scope>NUCLEOTIDE SEQUENCE</scope>
    <source>
        <strain evidence="1">PB745_01</strain>
        <tissue evidence="1">Gill</tissue>
    </source>
</reference>
<evidence type="ECO:0000313" key="1">
    <source>
        <dbReference type="EMBL" id="KAK3870228.1"/>
    </source>
</evidence>
<name>A0AAE1FCG9_PETCI</name>
<proteinExistence type="predicted"/>
<organism evidence="1 2">
    <name type="scientific">Petrolisthes cinctipes</name>
    <name type="common">Flat porcelain crab</name>
    <dbReference type="NCBI Taxonomy" id="88211"/>
    <lineage>
        <taxon>Eukaryota</taxon>
        <taxon>Metazoa</taxon>
        <taxon>Ecdysozoa</taxon>
        <taxon>Arthropoda</taxon>
        <taxon>Crustacea</taxon>
        <taxon>Multicrustacea</taxon>
        <taxon>Malacostraca</taxon>
        <taxon>Eumalacostraca</taxon>
        <taxon>Eucarida</taxon>
        <taxon>Decapoda</taxon>
        <taxon>Pleocyemata</taxon>
        <taxon>Anomura</taxon>
        <taxon>Galatheoidea</taxon>
        <taxon>Porcellanidae</taxon>
        <taxon>Petrolisthes</taxon>
    </lineage>
</organism>
<gene>
    <name evidence="1" type="ORF">Pcinc_024522</name>
</gene>
<dbReference type="EMBL" id="JAWQEG010002699">
    <property type="protein sequence ID" value="KAK3870228.1"/>
    <property type="molecule type" value="Genomic_DNA"/>
</dbReference>
<evidence type="ECO:0000313" key="2">
    <source>
        <dbReference type="Proteomes" id="UP001286313"/>
    </source>
</evidence>
<sequence>MIRAKGEQLGSEQSDEQRVVKVWAREEGDAYSWGHKHQLADGKYFRQPEWGSRKQSSFNLGVLGNSASGGGGCNCDDCDIGVACSGRKNGIGLVVVEVVVVMKVVLQRVGGMMHGDRSGEGKVGSLVVMEVRWMVVGSIVVKVEITVEG</sequence>